<proteinExistence type="predicted"/>
<geneLocation type="plasmid" evidence="2">
    <name>prapfh23d</name>
</geneLocation>
<protein>
    <submittedName>
        <fullName evidence="1">Uncharacterized protein</fullName>
    </submittedName>
</protein>
<name>A0AAE5WVB5_9HYPH</name>
<dbReference type="AlphaFoldDB" id="A0AAE5WVB5"/>
<keyword evidence="2" id="KW-1185">Reference proteome</keyword>
<dbReference type="RefSeq" id="WP_054184960.1">
    <property type="nucleotide sequence ID" value="NZ_CP035002.1"/>
</dbReference>
<evidence type="ECO:0000313" key="2">
    <source>
        <dbReference type="Proteomes" id="UP000220927"/>
    </source>
</evidence>
<sequence>MTKYLIEILLPAPDSDAHSRFDAVRSELTDKFGGATLYVNAPAEGLWSEGGAIEKDRIIVVEVMADALDREWWTSYRKALEIRFEQNEIVVRSTAIDRL</sequence>
<accession>A0AAE5WVB5</accession>
<organism evidence="1 2">
    <name type="scientific">Rhizobium acidisoli</name>
    <dbReference type="NCBI Taxonomy" id="1538158"/>
    <lineage>
        <taxon>Bacteria</taxon>
        <taxon>Pseudomonadati</taxon>
        <taxon>Pseudomonadota</taxon>
        <taxon>Alphaproteobacteria</taxon>
        <taxon>Hyphomicrobiales</taxon>
        <taxon>Rhizobiaceae</taxon>
        <taxon>Rhizobium/Agrobacterium group</taxon>
        <taxon>Rhizobium</taxon>
    </lineage>
</organism>
<dbReference type="EMBL" id="CP035002">
    <property type="protein sequence ID" value="QAS83273.1"/>
    <property type="molecule type" value="Genomic_DNA"/>
</dbReference>
<evidence type="ECO:0000313" key="1">
    <source>
        <dbReference type="EMBL" id="QAS83273.1"/>
    </source>
</evidence>
<gene>
    <name evidence="1" type="ORF">CO657_35530</name>
</gene>
<dbReference type="Proteomes" id="UP000220927">
    <property type="component" value="Plasmid pRapFH23d"/>
</dbReference>
<reference evidence="1 2" key="1">
    <citation type="submission" date="2019-01" db="EMBL/GenBank/DDBJ databases">
        <title>Genomic insights into the origins and evolution of symbiotic genes in the Phaseolus vulgaris microsymbionts.</title>
        <authorList>
            <person name="Tong W."/>
        </authorList>
    </citation>
    <scope>NUCLEOTIDE SEQUENCE [LARGE SCALE GENOMIC DNA]</scope>
    <source>
        <strain evidence="1 2">FH23</strain>
        <plasmid evidence="2">prapfh23d</plasmid>
    </source>
</reference>
<keyword evidence="1" id="KW-0614">Plasmid</keyword>
<dbReference type="KEGG" id="rad:CO657_35530"/>